<dbReference type="AlphaFoldDB" id="A0A7S3G7S8"/>
<feature type="region of interest" description="Disordered" evidence="8">
    <location>
        <begin position="40"/>
        <end position="68"/>
    </location>
</feature>
<dbReference type="InterPro" id="IPR029063">
    <property type="entry name" value="SAM-dependent_MTases_sf"/>
</dbReference>
<evidence type="ECO:0000256" key="3">
    <source>
        <dbReference type="ARBA" id="ARBA00022603"/>
    </source>
</evidence>
<keyword evidence="3 7" id="KW-0489">Methyltransferase</keyword>
<dbReference type="GO" id="GO:0032259">
    <property type="term" value="P:methylation"/>
    <property type="evidence" value="ECO:0007669"/>
    <property type="project" value="UniProtKB-KW"/>
</dbReference>
<comment type="subcellular location">
    <subcellularLocation>
        <location evidence="1 7">Mitochondrion</location>
    </subcellularLocation>
</comment>
<comment type="function">
    <text evidence="7">Arginine methyltransferase involved in the assembly or stability of mitochondrial NADH:ubiquinone oxidoreductase complex (complex I).</text>
</comment>
<comment type="similarity">
    <text evidence="2 7">Belongs to the NDUFAF7 family.</text>
</comment>
<accession>A0A7S3G7S8</accession>
<comment type="catalytic activity">
    <reaction evidence="6 7">
        <text>L-arginyl-[protein] + 2 S-adenosyl-L-methionine = N(omega),N(omega)'-dimethyl-L-arginyl-[protein] + 2 S-adenosyl-L-homocysteine + 2 H(+)</text>
        <dbReference type="Rhea" id="RHEA:48108"/>
        <dbReference type="Rhea" id="RHEA-COMP:10532"/>
        <dbReference type="Rhea" id="RHEA-COMP:11992"/>
        <dbReference type="ChEBI" id="CHEBI:15378"/>
        <dbReference type="ChEBI" id="CHEBI:29965"/>
        <dbReference type="ChEBI" id="CHEBI:57856"/>
        <dbReference type="ChEBI" id="CHEBI:59789"/>
        <dbReference type="ChEBI" id="CHEBI:88221"/>
        <dbReference type="EC" id="2.1.1.320"/>
    </reaction>
</comment>
<evidence type="ECO:0000256" key="6">
    <source>
        <dbReference type="ARBA" id="ARBA00048612"/>
    </source>
</evidence>
<dbReference type="Pfam" id="PF02636">
    <property type="entry name" value="Methyltransf_28"/>
    <property type="match status" value="1"/>
</dbReference>
<evidence type="ECO:0000256" key="7">
    <source>
        <dbReference type="RuleBase" id="RU364114"/>
    </source>
</evidence>
<dbReference type="GO" id="GO:0035243">
    <property type="term" value="F:protein-arginine omega-N symmetric methyltransferase activity"/>
    <property type="evidence" value="ECO:0007669"/>
    <property type="project" value="UniProtKB-EC"/>
</dbReference>
<evidence type="ECO:0000313" key="9">
    <source>
        <dbReference type="EMBL" id="CAE0257256.1"/>
    </source>
</evidence>
<evidence type="ECO:0000256" key="8">
    <source>
        <dbReference type="SAM" id="MobiDB-lite"/>
    </source>
</evidence>
<reference evidence="9" key="1">
    <citation type="submission" date="2021-01" db="EMBL/GenBank/DDBJ databases">
        <authorList>
            <person name="Corre E."/>
            <person name="Pelletier E."/>
            <person name="Niang G."/>
            <person name="Scheremetjew M."/>
            <person name="Finn R."/>
            <person name="Kale V."/>
            <person name="Holt S."/>
            <person name="Cochrane G."/>
            <person name="Meng A."/>
            <person name="Brown T."/>
            <person name="Cohen L."/>
        </authorList>
    </citation>
    <scope>NUCLEOTIDE SEQUENCE</scope>
    <source>
        <strain evidence="9">NIES-2562</strain>
    </source>
</reference>
<dbReference type="Gene3D" id="3.40.50.12710">
    <property type="match status" value="1"/>
</dbReference>
<proteinExistence type="inferred from homology"/>
<dbReference type="EC" id="2.1.1.320" evidence="7"/>
<evidence type="ECO:0000256" key="5">
    <source>
        <dbReference type="ARBA" id="ARBA00023128"/>
    </source>
</evidence>
<dbReference type="InterPro" id="IPR038375">
    <property type="entry name" value="NDUFAF7_sf"/>
</dbReference>
<evidence type="ECO:0000256" key="4">
    <source>
        <dbReference type="ARBA" id="ARBA00022679"/>
    </source>
</evidence>
<organism evidence="9">
    <name type="scientific">Palpitomonas bilix</name>
    <dbReference type="NCBI Taxonomy" id="652834"/>
    <lineage>
        <taxon>Eukaryota</taxon>
        <taxon>Eukaryota incertae sedis</taxon>
    </lineage>
</organism>
<name>A0A7S3G7S8_9EUKA</name>
<evidence type="ECO:0000256" key="1">
    <source>
        <dbReference type="ARBA" id="ARBA00004173"/>
    </source>
</evidence>
<dbReference type="SUPFAM" id="SSF53335">
    <property type="entry name" value="S-adenosyl-L-methionine-dependent methyltransferases"/>
    <property type="match status" value="1"/>
</dbReference>
<dbReference type="InterPro" id="IPR003788">
    <property type="entry name" value="NDUFAF7"/>
</dbReference>
<dbReference type="GO" id="GO:0005739">
    <property type="term" value="C:mitochondrion"/>
    <property type="evidence" value="ECO:0007669"/>
    <property type="project" value="UniProtKB-SubCell"/>
</dbReference>
<protein>
    <recommendedName>
        <fullName evidence="7">Protein arginine methyltransferase NDUFAF7</fullName>
        <ecNumber evidence="7">2.1.1.320</ecNumber>
    </recommendedName>
</protein>
<dbReference type="PANTHER" id="PTHR12049">
    <property type="entry name" value="PROTEIN ARGININE METHYLTRANSFERASE NDUFAF7, MITOCHONDRIAL"/>
    <property type="match status" value="1"/>
</dbReference>
<gene>
    <name evidence="9" type="ORF">PBIL07802_LOCUS19515</name>
</gene>
<dbReference type="EMBL" id="HBIB01030053">
    <property type="protein sequence ID" value="CAE0257256.1"/>
    <property type="molecule type" value="Transcribed_RNA"/>
</dbReference>
<sequence>MATLPLIKRAVATIPRPSCLLFSSHLSRLSHRGGLHASATYSTASKSGGSSERGKEGEGGGEREVKISTAGLETVSTSYFDSLPDEHKKEFETPTPLAEELLDRIKVDGPITVADYMRAALAHPRHGYYMKRDVFGKQGDFITSPEVSPMFGEMIGVWGVNAYKMSGSPSRMRVVEIGAGRGTLSEDILRTVGQFADTSTSISMHIVDISPALRSIQSKRLTGKEEVKIGEQTRTKSGVPITWHTDFSDVPDDGPIFVVCQELFDAMPIHQFEKVNGKWYERLVDDSVHAADQALIRGVQLDEDTAFPKGLDGKKTLFNFVRANTPFVNALLPRIRVRPEQTFVEVSPESWQLAGDIGKRIDKKGGAALFIDYGRDATPALTLRGIRSHKHVHPLEKPGETDVSAYVDFAALKSFANVGTAKAVGSVSQRDFLLELGMNFRLDALIAANPSMKEELQFGYDRLVGTDVADFGTTFRVLSVTPASWGTPPGFTAAVHGKAMEWGA</sequence>
<keyword evidence="4 7" id="KW-0808">Transferase</keyword>
<dbReference type="PANTHER" id="PTHR12049:SF7">
    <property type="entry name" value="PROTEIN ARGININE METHYLTRANSFERASE NDUFAF7, MITOCHONDRIAL"/>
    <property type="match status" value="1"/>
</dbReference>
<feature type="compositionally biased region" description="Basic and acidic residues" evidence="8">
    <location>
        <begin position="52"/>
        <end position="66"/>
    </location>
</feature>
<evidence type="ECO:0000256" key="2">
    <source>
        <dbReference type="ARBA" id="ARBA00005891"/>
    </source>
</evidence>
<keyword evidence="5 7" id="KW-0496">Mitochondrion</keyword>